<accession>A0AAJ0C5A7</accession>
<dbReference type="InterPro" id="IPR013154">
    <property type="entry name" value="ADH-like_N"/>
</dbReference>
<dbReference type="InterPro" id="IPR036291">
    <property type="entry name" value="NAD(P)-bd_dom_sf"/>
</dbReference>
<dbReference type="Proteomes" id="UP001244011">
    <property type="component" value="Unassembled WGS sequence"/>
</dbReference>
<dbReference type="Gene3D" id="3.90.180.10">
    <property type="entry name" value="Medium-chain alcohol dehydrogenases, catalytic domain"/>
    <property type="match status" value="1"/>
</dbReference>
<sequence>MPRALTVKKIEGGKPGQVYYPLRLVDVPKPSPGPNELLVRISAAALNHRDLFIRQHLYPGISFEHPLLADGYGTVIEVGPGSSTAAQSLLHRAVLLTPARGWEEDPDGPEDAGRYSVIGGTAMCDVGTAQDYVVVPEDEVVPAPEHLLPAEAAALPLVGLTGWRALVSKSGAAAPGRNVLVTGVGGGVALQVLQFAVAFRCNVFVTSGDKAKIARAVEMGARGGVSYRAKDWDRQLQAILPSDRPFLDAVIDGAGGDVVSKTVKLLKPGGVISIYGMTVGPKMDWTMQAVLKNIDLRGCTMGSKREFRDMVDFVREKKIRPVVSRVVKGLGNLEGIDGLFEEMKAGKQFGKLVIEISPEGSESPSKL</sequence>
<dbReference type="Gene3D" id="3.40.50.720">
    <property type="entry name" value="NAD(P)-binding Rossmann-like Domain"/>
    <property type="match status" value="1"/>
</dbReference>
<dbReference type="InterPro" id="IPR052711">
    <property type="entry name" value="Zinc_ADH-like"/>
</dbReference>
<dbReference type="PANTHER" id="PTHR45033">
    <property type="match status" value="1"/>
</dbReference>
<evidence type="ECO:0000313" key="3">
    <source>
        <dbReference type="Proteomes" id="UP001244011"/>
    </source>
</evidence>
<dbReference type="InterPro" id="IPR013149">
    <property type="entry name" value="ADH-like_C"/>
</dbReference>
<feature type="domain" description="Enoyl reductase (ER)" evidence="1">
    <location>
        <begin position="13"/>
        <end position="354"/>
    </location>
</feature>
<dbReference type="RefSeq" id="XP_060284159.1">
    <property type="nucleotide sequence ID" value="XM_060431409.1"/>
</dbReference>
<dbReference type="Pfam" id="PF00107">
    <property type="entry name" value="ADH_zinc_N"/>
    <property type="match status" value="1"/>
</dbReference>
<keyword evidence="3" id="KW-1185">Reference proteome</keyword>
<comment type="caution">
    <text evidence="2">The sequence shown here is derived from an EMBL/GenBank/DDBJ whole genome shotgun (WGS) entry which is preliminary data.</text>
</comment>
<organism evidence="2 3">
    <name type="scientific">Phialemonium atrogriseum</name>
    <dbReference type="NCBI Taxonomy" id="1093897"/>
    <lineage>
        <taxon>Eukaryota</taxon>
        <taxon>Fungi</taxon>
        <taxon>Dikarya</taxon>
        <taxon>Ascomycota</taxon>
        <taxon>Pezizomycotina</taxon>
        <taxon>Sordariomycetes</taxon>
        <taxon>Sordariomycetidae</taxon>
        <taxon>Cephalothecales</taxon>
        <taxon>Cephalothecaceae</taxon>
        <taxon>Phialemonium</taxon>
    </lineage>
</organism>
<dbReference type="PANTHER" id="PTHR45033:SF3">
    <property type="entry name" value="DEHYDROGENASE, PUTATIVE (AFU_ORTHOLOGUE AFUA_2G13270)-RELATED"/>
    <property type="match status" value="1"/>
</dbReference>
<dbReference type="SUPFAM" id="SSF51735">
    <property type="entry name" value="NAD(P)-binding Rossmann-fold domains"/>
    <property type="match status" value="1"/>
</dbReference>
<dbReference type="InterPro" id="IPR020843">
    <property type="entry name" value="ER"/>
</dbReference>
<dbReference type="EMBL" id="MU839006">
    <property type="protein sequence ID" value="KAK1767946.1"/>
    <property type="molecule type" value="Genomic_DNA"/>
</dbReference>
<name>A0AAJ0C5A7_9PEZI</name>
<protein>
    <submittedName>
        <fullName evidence="2">Oxidoreductase</fullName>
    </submittedName>
</protein>
<dbReference type="Pfam" id="PF08240">
    <property type="entry name" value="ADH_N"/>
    <property type="match status" value="1"/>
</dbReference>
<proteinExistence type="predicted"/>
<evidence type="ECO:0000259" key="1">
    <source>
        <dbReference type="SMART" id="SM00829"/>
    </source>
</evidence>
<gene>
    <name evidence="2" type="ORF">QBC33DRAFT_584565</name>
</gene>
<dbReference type="InterPro" id="IPR011032">
    <property type="entry name" value="GroES-like_sf"/>
</dbReference>
<dbReference type="SUPFAM" id="SSF50129">
    <property type="entry name" value="GroES-like"/>
    <property type="match status" value="1"/>
</dbReference>
<reference evidence="2" key="1">
    <citation type="submission" date="2023-06" db="EMBL/GenBank/DDBJ databases">
        <title>Genome-scale phylogeny and comparative genomics of the fungal order Sordariales.</title>
        <authorList>
            <consortium name="Lawrence Berkeley National Laboratory"/>
            <person name="Hensen N."/>
            <person name="Bonometti L."/>
            <person name="Westerberg I."/>
            <person name="Brannstrom I.O."/>
            <person name="Guillou S."/>
            <person name="Cros-Aarteil S."/>
            <person name="Calhoun S."/>
            <person name="Haridas S."/>
            <person name="Kuo A."/>
            <person name="Mondo S."/>
            <person name="Pangilinan J."/>
            <person name="Riley R."/>
            <person name="Labutti K."/>
            <person name="Andreopoulos B."/>
            <person name="Lipzen A."/>
            <person name="Chen C."/>
            <person name="Yanf M."/>
            <person name="Daum C."/>
            <person name="Ng V."/>
            <person name="Clum A."/>
            <person name="Steindorff A."/>
            <person name="Ohm R."/>
            <person name="Martin F."/>
            <person name="Silar P."/>
            <person name="Natvig D."/>
            <person name="Lalanne C."/>
            <person name="Gautier V."/>
            <person name="Ament-Velasquez S.L."/>
            <person name="Kruys A."/>
            <person name="Hutchinson M.I."/>
            <person name="Powell A.J."/>
            <person name="Barry K."/>
            <person name="Miller A.N."/>
            <person name="Grigoriev I.V."/>
            <person name="Debuchy R."/>
            <person name="Gladieux P."/>
            <person name="Thoren M.H."/>
            <person name="Johannesson H."/>
        </authorList>
    </citation>
    <scope>NUCLEOTIDE SEQUENCE</scope>
    <source>
        <strain evidence="2">8032-3</strain>
    </source>
</reference>
<dbReference type="GeneID" id="85314596"/>
<dbReference type="FunFam" id="3.40.50.720:FF:000481">
    <property type="entry name" value="Alcohol dehydrogenase, variant"/>
    <property type="match status" value="1"/>
</dbReference>
<dbReference type="AlphaFoldDB" id="A0AAJ0C5A7"/>
<evidence type="ECO:0000313" key="2">
    <source>
        <dbReference type="EMBL" id="KAK1767946.1"/>
    </source>
</evidence>
<dbReference type="SMART" id="SM00829">
    <property type="entry name" value="PKS_ER"/>
    <property type="match status" value="1"/>
</dbReference>
<dbReference type="GO" id="GO:0016491">
    <property type="term" value="F:oxidoreductase activity"/>
    <property type="evidence" value="ECO:0007669"/>
    <property type="project" value="InterPro"/>
</dbReference>